<keyword evidence="2" id="KW-0812">Transmembrane</keyword>
<dbReference type="GO" id="GO:0008854">
    <property type="term" value="F:exodeoxyribonuclease V activity"/>
    <property type="evidence" value="ECO:0007669"/>
    <property type="project" value="UniProtKB-EC"/>
</dbReference>
<proteinExistence type="predicted"/>
<dbReference type="Pfam" id="PF14703">
    <property type="entry name" value="PHM7_cyt"/>
    <property type="match status" value="1"/>
</dbReference>
<dbReference type="GeneID" id="14906155"/>
<dbReference type="Proteomes" id="UP000008983">
    <property type="component" value="Unassembled WGS sequence"/>
</dbReference>
<dbReference type="RefSeq" id="XP_004031270.1">
    <property type="nucleotide sequence ID" value="XM_004031222.1"/>
</dbReference>
<dbReference type="STRING" id="857967.G0QXK4"/>
<feature type="transmembrane region" description="Helical" evidence="2">
    <location>
        <begin position="606"/>
        <end position="628"/>
    </location>
</feature>
<dbReference type="OMA" id="ICKCCAR"/>
<keyword evidence="4" id="KW-0378">Hydrolase</keyword>
<dbReference type="PANTHER" id="PTHR13018:SF83">
    <property type="entry name" value="RRM DOMAIN-CONTAINING PROTEIN"/>
    <property type="match status" value="1"/>
</dbReference>
<dbReference type="OrthoDB" id="286234at2759"/>
<evidence type="ECO:0000256" key="1">
    <source>
        <dbReference type="SAM" id="Coils"/>
    </source>
</evidence>
<feature type="non-terminal residue" evidence="4">
    <location>
        <position position="1"/>
    </location>
</feature>
<feature type="transmembrane region" description="Helical" evidence="2">
    <location>
        <begin position="453"/>
        <end position="477"/>
    </location>
</feature>
<feature type="transmembrane region" description="Helical" evidence="2">
    <location>
        <begin position="498"/>
        <end position="517"/>
    </location>
</feature>
<dbReference type="InParanoid" id="G0QXK4"/>
<sequence length="802" mass="94383">QQMLYPSLNYLEKQNVHNNQQGQLQKIDHQDDLDEKIPPDFNQAQKHFLANQVGMEKDIDQLQNIEYCVCCARQIQKNKLNLNCDLEKLSFLGSGFPSYFVYIKQCGILLLFLLGISGIFNVASNILGSQKCQKSRQAQPTRVVCQESNWVSVSSLGSKSDQQYFMEIQGYLNLVSLLGIIVLLQFFRKYQRELEIKCDQEDISANDYTIMVSNIPIEYDAINNDYDEDLMHFFQENSFPERKVKVEQVTLCYNLQELTQLDQQKQKLILQKQKKIQESQNALKQINNAFDLNQPYYKDIQADILKINAQIKEQNYKIDKLTLVLMDGKGKQLMKQYFTGIAFVTFAFEQDKEDIIEKYQQLSLIQNLFYGQQNQQLIYKGNQLRIRQAPNPSDVFWSNLHMSKRDKQKRKILGFLVETFILIFCSCTIYAFYHLQQQEANKDQNQQSLKLQILTISLAIVISVINFLLFEVLKYLADYQKYKTRTLNKIEISKGLSVSRFINSCIISFIICIFIQYGDKQKKLFGESGLAINGNNFMISNCITPFMIQALNFDFIRLSILRKIEAKKQNQSVLTQQQLNTMFENSQFPIEERYSQILVTMFTTAFYAPILPTSIMWSCLALFLQYWVDKYDLLNRSTVKYNMSITLSIEMTEHLEYFLSIYSVSTLIFYYYINGESWSQVSIIGAVIGIAHAWLPMQLINQKIFKVNAAEPNIIDYQEAQKYFITDYCRENPIYKRQAQKDYVKRMKERIIQKNKIENHFKVKIFQQQNHLLIFYFDFMQKFLYKMIGKKEKIRILIIKFQ</sequence>
<keyword evidence="1" id="KW-0175">Coiled coil</keyword>
<dbReference type="EMBL" id="GL984080">
    <property type="protein sequence ID" value="EGR30034.1"/>
    <property type="molecule type" value="Genomic_DNA"/>
</dbReference>
<keyword evidence="2" id="KW-0472">Membrane</keyword>
<feature type="transmembrane region" description="Helical" evidence="2">
    <location>
        <begin position="99"/>
        <end position="120"/>
    </location>
</feature>
<feature type="coiled-coil region" evidence="1">
    <location>
        <begin position="258"/>
        <end position="289"/>
    </location>
</feature>
<organism evidence="4 5">
    <name type="scientific">Ichthyophthirius multifiliis</name>
    <name type="common">White spot disease agent</name>
    <name type="synonym">Ich</name>
    <dbReference type="NCBI Taxonomy" id="5932"/>
    <lineage>
        <taxon>Eukaryota</taxon>
        <taxon>Sar</taxon>
        <taxon>Alveolata</taxon>
        <taxon>Ciliophora</taxon>
        <taxon>Intramacronucleata</taxon>
        <taxon>Oligohymenophorea</taxon>
        <taxon>Hymenostomatida</taxon>
        <taxon>Ophryoglenina</taxon>
        <taxon>Ichthyophthirius</taxon>
    </lineage>
</organism>
<feature type="transmembrane region" description="Helical" evidence="2">
    <location>
        <begin position="679"/>
        <end position="697"/>
    </location>
</feature>
<dbReference type="AlphaFoldDB" id="G0QXK4"/>
<dbReference type="EC" id="3.1.11.5" evidence="4"/>
<reference evidence="4 5" key="1">
    <citation type="submission" date="2011-07" db="EMBL/GenBank/DDBJ databases">
        <authorList>
            <person name="Coyne R."/>
            <person name="Brami D."/>
            <person name="Johnson J."/>
            <person name="Hostetler J."/>
            <person name="Hannick L."/>
            <person name="Clark T."/>
            <person name="Cassidy-Hanley D."/>
            <person name="Inman J."/>
        </authorList>
    </citation>
    <scope>NUCLEOTIDE SEQUENCE [LARGE SCALE GENOMIC DNA]</scope>
    <source>
        <strain evidence="4 5">G5</strain>
    </source>
</reference>
<dbReference type="eggNOG" id="ENOG502QW3U">
    <property type="taxonomic scope" value="Eukaryota"/>
</dbReference>
<evidence type="ECO:0000259" key="3">
    <source>
        <dbReference type="Pfam" id="PF14703"/>
    </source>
</evidence>
<evidence type="ECO:0000313" key="4">
    <source>
        <dbReference type="EMBL" id="EGR30034.1"/>
    </source>
</evidence>
<evidence type="ECO:0000313" key="5">
    <source>
        <dbReference type="Proteomes" id="UP000008983"/>
    </source>
</evidence>
<dbReference type="GO" id="GO:0005886">
    <property type="term" value="C:plasma membrane"/>
    <property type="evidence" value="ECO:0007669"/>
    <property type="project" value="TreeGrafter"/>
</dbReference>
<dbReference type="InterPro" id="IPR045122">
    <property type="entry name" value="Csc1-like"/>
</dbReference>
<gene>
    <name evidence="4" type="ORF">IMG5_143700</name>
</gene>
<feature type="transmembrane region" description="Helical" evidence="2">
    <location>
        <begin position="412"/>
        <end position="433"/>
    </location>
</feature>
<name>G0QXK4_ICHMU</name>
<keyword evidence="2" id="KW-1133">Transmembrane helix</keyword>
<feature type="transmembrane region" description="Helical" evidence="2">
    <location>
        <begin position="655"/>
        <end position="673"/>
    </location>
</feature>
<feature type="domain" description="CSC1/OSCA1-like cytosolic" evidence="3">
    <location>
        <begin position="207"/>
        <end position="399"/>
    </location>
</feature>
<dbReference type="PANTHER" id="PTHR13018">
    <property type="entry name" value="PROBABLE MEMBRANE PROTEIN DUF221-RELATED"/>
    <property type="match status" value="1"/>
</dbReference>
<accession>G0QXK4</accession>
<protein>
    <submittedName>
        <fullName evidence="4">Phage head-tail family protein, putative</fullName>
        <ecNumber evidence="4">3.1.11.5</ecNumber>
    </submittedName>
</protein>
<feature type="transmembrane region" description="Helical" evidence="2">
    <location>
        <begin position="168"/>
        <end position="187"/>
    </location>
</feature>
<dbReference type="GO" id="GO:0005227">
    <property type="term" value="F:calcium-activated cation channel activity"/>
    <property type="evidence" value="ECO:0007669"/>
    <property type="project" value="InterPro"/>
</dbReference>
<keyword evidence="5" id="KW-1185">Reference proteome</keyword>
<dbReference type="InterPro" id="IPR027815">
    <property type="entry name" value="CSC1/OSCA1-like_cyt"/>
</dbReference>
<evidence type="ECO:0000256" key="2">
    <source>
        <dbReference type="SAM" id="Phobius"/>
    </source>
</evidence>